<dbReference type="OrthoDB" id="9114817at2"/>
<proteinExistence type="predicted"/>
<evidence type="ECO:0000313" key="2">
    <source>
        <dbReference type="EMBL" id="SDD72235.1"/>
    </source>
</evidence>
<dbReference type="AlphaFoldDB" id="A0A1G6X4J1"/>
<evidence type="ECO:0000256" key="1">
    <source>
        <dbReference type="SAM" id="MobiDB-lite"/>
    </source>
</evidence>
<evidence type="ECO:0000313" key="3">
    <source>
        <dbReference type="Proteomes" id="UP000198908"/>
    </source>
</evidence>
<feature type="region of interest" description="Disordered" evidence="1">
    <location>
        <begin position="45"/>
        <end position="64"/>
    </location>
</feature>
<protein>
    <submittedName>
        <fullName evidence="2">Uncharacterized protein</fullName>
    </submittedName>
</protein>
<dbReference type="STRING" id="416944.SAMN05421548_12451"/>
<dbReference type="Proteomes" id="UP000198908">
    <property type="component" value="Unassembled WGS sequence"/>
</dbReference>
<feature type="region of interest" description="Disordered" evidence="1">
    <location>
        <begin position="1"/>
        <end position="31"/>
    </location>
</feature>
<gene>
    <name evidence="2" type="ORF">SAMN05421548_12451</name>
</gene>
<keyword evidence="3" id="KW-1185">Reference proteome</keyword>
<sequence>MPAGDDTANRVRGAARECARPSGTPRACQPNSTYRALQTSPLSRLASNGNEQAHVRTSAILGYN</sequence>
<dbReference type="EMBL" id="FMYQ01000024">
    <property type="protein sequence ID" value="SDD72235.1"/>
    <property type="molecule type" value="Genomic_DNA"/>
</dbReference>
<accession>A0A1G6X4J1</accession>
<name>A0A1G6X4J1_9BURK</name>
<dbReference type="RefSeq" id="WP_092001784.1">
    <property type="nucleotide sequence ID" value="NZ_FMYQ01000024.1"/>
</dbReference>
<organism evidence="2 3">
    <name type="scientific">Paraburkholderia lycopersici</name>
    <dbReference type="NCBI Taxonomy" id="416944"/>
    <lineage>
        <taxon>Bacteria</taxon>
        <taxon>Pseudomonadati</taxon>
        <taxon>Pseudomonadota</taxon>
        <taxon>Betaproteobacteria</taxon>
        <taxon>Burkholderiales</taxon>
        <taxon>Burkholderiaceae</taxon>
        <taxon>Paraburkholderia</taxon>
    </lineage>
</organism>
<reference evidence="3" key="1">
    <citation type="submission" date="2016-09" db="EMBL/GenBank/DDBJ databases">
        <authorList>
            <person name="Varghese N."/>
            <person name="Submissions S."/>
        </authorList>
    </citation>
    <scope>NUCLEOTIDE SEQUENCE [LARGE SCALE GENOMIC DNA]</scope>
    <source>
        <strain evidence="3">TNe-862</strain>
    </source>
</reference>